<feature type="domain" description="VanZ-like" evidence="2">
    <location>
        <begin position="68"/>
        <end position="197"/>
    </location>
</feature>
<sequence>MIFLGPLYQFIKVHLQTRINHFPLIELIIYSLDKTILYLLIILGLRFIWLSIRHKKLTLKHELKVFGFTFYLLMLLFLTVFRDFYYPWQIKLHLHRSLSRINLIPIVETMKLTRGLSKLDFFYNFFGNILWFIPFGFGCQALTEKSRSFFKITMMGLALSVSIEVMQFFLYTGVSDIDDVIFNTVGAMIGYGLYSAFSYKNKKEVV</sequence>
<evidence type="ECO:0000256" key="1">
    <source>
        <dbReference type="SAM" id="Phobius"/>
    </source>
</evidence>
<evidence type="ECO:0000313" key="4">
    <source>
        <dbReference type="Proteomes" id="UP001597267"/>
    </source>
</evidence>
<organism evidence="3 4">
    <name type="scientific">Agrilactobacillus yilanensis</name>
    <dbReference type="NCBI Taxonomy" id="2485997"/>
    <lineage>
        <taxon>Bacteria</taxon>
        <taxon>Bacillati</taxon>
        <taxon>Bacillota</taxon>
        <taxon>Bacilli</taxon>
        <taxon>Lactobacillales</taxon>
        <taxon>Lactobacillaceae</taxon>
        <taxon>Agrilactobacillus</taxon>
    </lineage>
</organism>
<feature type="transmembrane region" description="Helical" evidence="1">
    <location>
        <begin position="36"/>
        <end position="53"/>
    </location>
</feature>
<feature type="transmembrane region" description="Helical" evidence="1">
    <location>
        <begin position="154"/>
        <end position="174"/>
    </location>
</feature>
<dbReference type="RefSeq" id="WP_125713296.1">
    <property type="nucleotide sequence ID" value="NZ_JBHTOP010000026.1"/>
</dbReference>
<gene>
    <name evidence="3" type="ORF">ACFQ5M_11290</name>
</gene>
<evidence type="ECO:0000259" key="2">
    <source>
        <dbReference type="Pfam" id="PF04892"/>
    </source>
</evidence>
<keyword evidence="1" id="KW-0812">Transmembrane</keyword>
<name>A0ABW4J8J3_9LACO</name>
<keyword evidence="1" id="KW-1133">Transmembrane helix</keyword>
<comment type="caution">
    <text evidence="3">The sequence shown here is derived from an EMBL/GenBank/DDBJ whole genome shotgun (WGS) entry which is preliminary data.</text>
</comment>
<dbReference type="Proteomes" id="UP001597267">
    <property type="component" value="Unassembled WGS sequence"/>
</dbReference>
<proteinExistence type="predicted"/>
<dbReference type="InterPro" id="IPR053150">
    <property type="entry name" value="Teicoplanin_resist-assoc"/>
</dbReference>
<keyword evidence="1" id="KW-0472">Membrane</keyword>
<protein>
    <submittedName>
        <fullName evidence="3">VanZ family protein</fullName>
    </submittedName>
</protein>
<dbReference type="EMBL" id="JBHTOP010000026">
    <property type="protein sequence ID" value="MFD1672686.1"/>
    <property type="molecule type" value="Genomic_DNA"/>
</dbReference>
<keyword evidence="4" id="KW-1185">Reference proteome</keyword>
<feature type="transmembrane region" description="Helical" evidence="1">
    <location>
        <begin position="180"/>
        <end position="199"/>
    </location>
</feature>
<dbReference type="PANTHER" id="PTHR36834">
    <property type="entry name" value="MEMBRANE PROTEIN-RELATED"/>
    <property type="match status" value="1"/>
</dbReference>
<dbReference type="InterPro" id="IPR006976">
    <property type="entry name" value="VanZ-like"/>
</dbReference>
<accession>A0ABW4J8J3</accession>
<dbReference type="Pfam" id="PF04892">
    <property type="entry name" value="VanZ"/>
    <property type="match status" value="1"/>
</dbReference>
<reference evidence="4" key="1">
    <citation type="journal article" date="2019" name="Int. J. Syst. Evol. Microbiol.">
        <title>The Global Catalogue of Microorganisms (GCM) 10K type strain sequencing project: providing services to taxonomists for standard genome sequencing and annotation.</title>
        <authorList>
            <consortium name="The Broad Institute Genomics Platform"/>
            <consortium name="The Broad Institute Genome Sequencing Center for Infectious Disease"/>
            <person name="Wu L."/>
            <person name="Ma J."/>
        </authorList>
    </citation>
    <scope>NUCLEOTIDE SEQUENCE [LARGE SCALE GENOMIC DNA]</scope>
    <source>
        <strain evidence="4">CCM 8896</strain>
    </source>
</reference>
<feature type="transmembrane region" description="Helical" evidence="1">
    <location>
        <begin position="121"/>
        <end position="142"/>
    </location>
</feature>
<feature type="transmembrane region" description="Helical" evidence="1">
    <location>
        <begin position="65"/>
        <end position="85"/>
    </location>
</feature>
<evidence type="ECO:0000313" key="3">
    <source>
        <dbReference type="EMBL" id="MFD1672686.1"/>
    </source>
</evidence>
<dbReference type="PANTHER" id="PTHR36834:SF1">
    <property type="entry name" value="INTEGRAL MEMBRANE PROTEIN"/>
    <property type="match status" value="1"/>
</dbReference>